<dbReference type="AlphaFoldDB" id="A0A6L6WKX7"/>
<dbReference type="PROSITE" id="PS51462">
    <property type="entry name" value="NUDIX"/>
    <property type="match status" value="1"/>
</dbReference>
<sequence length="150" mass="17308">MIRRFGEPPEPGRHYHRRPGVYALLPRNGQFLLTCQYDPDPDIQLPGGGIDPGESPLPALHREVHEETGWSISTPQKFGIFRRFVYMPEYDLWAEKLCHIYVARPVQRIAPPREKNHEAIWTDASDAVSQLGNPGDRFFAAQLNRLKQHR</sequence>
<dbReference type="PANTHER" id="PTHR43736">
    <property type="entry name" value="ADP-RIBOSE PYROPHOSPHATASE"/>
    <property type="match status" value="1"/>
</dbReference>
<dbReference type="Pfam" id="PF00293">
    <property type="entry name" value="NUDIX"/>
    <property type="match status" value="1"/>
</dbReference>
<proteinExistence type="predicted"/>
<dbReference type="Gene3D" id="3.90.79.10">
    <property type="entry name" value="Nucleoside Triphosphate Pyrophosphohydrolase"/>
    <property type="match status" value="1"/>
</dbReference>
<dbReference type="EMBL" id="WQLV01000014">
    <property type="protein sequence ID" value="MVO17798.1"/>
    <property type="molecule type" value="Genomic_DNA"/>
</dbReference>
<evidence type="ECO:0000256" key="2">
    <source>
        <dbReference type="ARBA" id="ARBA00022801"/>
    </source>
</evidence>
<keyword evidence="2" id="KW-0378">Hydrolase</keyword>
<keyword evidence="5" id="KW-1185">Reference proteome</keyword>
<dbReference type="CDD" id="cd04684">
    <property type="entry name" value="NUDIX_Hydrolase"/>
    <property type="match status" value="1"/>
</dbReference>
<reference evidence="4 5" key="1">
    <citation type="submission" date="2019-12" db="EMBL/GenBank/DDBJ databases">
        <authorList>
            <person name="Zhang Y.-J."/>
        </authorList>
    </citation>
    <scope>NUCLEOTIDE SEQUENCE [LARGE SCALE GENOMIC DNA]</scope>
    <source>
        <strain evidence="4 5">CY05</strain>
    </source>
</reference>
<evidence type="ECO:0000313" key="5">
    <source>
        <dbReference type="Proteomes" id="UP000478892"/>
    </source>
</evidence>
<protein>
    <submittedName>
        <fullName evidence="4">NUDIX domain-containing protein</fullName>
    </submittedName>
</protein>
<name>A0A6L6WKX7_9RHOB</name>
<organism evidence="4 5">
    <name type="scientific">Parasedimentitalea huanghaiensis</name>
    <dbReference type="NCBI Taxonomy" id="2682100"/>
    <lineage>
        <taxon>Bacteria</taxon>
        <taxon>Pseudomonadati</taxon>
        <taxon>Pseudomonadota</taxon>
        <taxon>Alphaproteobacteria</taxon>
        <taxon>Rhodobacterales</taxon>
        <taxon>Paracoccaceae</taxon>
        <taxon>Parasedimentitalea</taxon>
    </lineage>
</organism>
<dbReference type="PANTHER" id="PTHR43736:SF1">
    <property type="entry name" value="DIHYDRONEOPTERIN TRIPHOSPHATE DIPHOSPHATASE"/>
    <property type="match status" value="1"/>
</dbReference>
<dbReference type="PROSITE" id="PS00893">
    <property type="entry name" value="NUDIX_BOX"/>
    <property type="match status" value="1"/>
</dbReference>
<dbReference type="RefSeq" id="WP_167740413.1">
    <property type="nucleotide sequence ID" value="NZ_WQLV01000014.1"/>
</dbReference>
<comment type="caution">
    <text evidence="4">The sequence shown here is derived from an EMBL/GenBank/DDBJ whole genome shotgun (WGS) entry which is preliminary data.</text>
</comment>
<evidence type="ECO:0000256" key="1">
    <source>
        <dbReference type="ARBA" id="ARBA00001946"/>
    </source>
</evidence>
<dbReference type="Proteomes" id="UP000478892">
    <property type="component" value="Unassembled WGS sequence"/>
</dbReference>
<dbReference type="SUPFAM" id="SSF55811">
    <property type="entry name" value="Nudix"/>
    <property type="match status" value="1"/>
</dbReference>
<dbReference type="InterPro" id="IPR015797">
    <property type="entry name" value="NUDIX_hydrolase-like_dom_sf"/>
</dbReference>
<dbReference type="InterPro" id="IPR000086">
    <property type="entry name" value="NUDIX_hydrolase_dom"/>
</dbReference>
<feature type="domain" description="Nudix hydrolase" evidence="3">
    <location>
        <begin position="16"/>
        <end position="145"/>
    </location>
</feature>
<dbReference type="GO" id="GO:0016787">
    <property type="term" value="F:hydrolase activity"/>
    <property type="evidence" value="ECO:0007669"/>
    <property type="project" value="UniProtKB-KW"/>
</dbReference>
<dbReference type="InterPro" id="IPR020084">
    <property type="entry name" value="NUDIX_hydrolase_CS"/>
</dbReference>
<evidence type="ECO:0000259" key="3">
    <source>
        <dbReference type="PROSITE" id="PS51462"/>
    </source>
</evidence>
<accession>A0A6L6WKX7</accession>
<evidence type="ECO:0000313" key="4">
    <source>
        <dbReference type="EMBL" id="MVO17798.1"/>
    </source>
</evidence>
<gene>
    <name evidence="4" type="ORF">GO984_18430</name>
</gene>
<comment type="cofactor">
    <cofactor evidence="1">
        <name>Mg(2+)</name>
        <dbReference type="ChEBI" id="CHEBI:18420"/>
    </cofactor>
</comment>